<evidence type="ECO:0000313" key="3">
    <source>
        <dbReference type="EMBL" id="SEF47484.1"/>
    </source>
</evidence>
<gene>
    <name evidence="3" type="ORF">SAMN05216354_0588</name>
</gene>
<reference evidence="3 4" key="1">
    <citation type="submission" date="2016-10" db="EMBL/GenBank/DDBJ databases">
        <authorList>
            <person name="de Groot N.N."/>
        </authorList>
    </citation>
    <scope>NUCLEOTIDE SEQUENCE [LARGE SCALE GENOMIC DNA]</scope>
    <source>
        <strain evidence="3 4">AR32</strain>
    </source>
</reference>
<dbReference type="EMBL" id="FNUV01000001">
    <property type="protein sequence ID" value="SEF47484.1"/>
    <property type="molecule type" value="Genomic_DNA"/>
</dbReference>
<dbReference type="AlphaFoldDB" id="A0A1H5SAP8"/>
<dbReference type="PANTHER" id="PTHR43566:SF2">
    <property type="entry name" value="DUF4143 DOMAIN-CONTAINING PROTEIN"/>
    <property type="match status" value="1"/>
</dbReference>
<feature type="domain" description="AAA" evidence="1">
    <location>
        <begin position="22"/>
        <end position="137"/>
    </location>
</feature>
<evidence type="ECO:0000259" key="2">
    <source>
        <dbReference type="Pfam" id="PF13635"/>
    </source>
</evidence>
<dbReference type="Pfam" id="PF13635">
    <property type="entry name" value="DUF4143"/>
    <property type="match status" value="1"/>
</dbReference>
<protein>
    <recommendedName>
        <fullName evidence="5">AAA family ATPase</fullName>
    </recommendedName>
</protein>
<dbReference type="SUPFAM" id="SSF52540">
    <property type="entry name" value="P-loop containing nucleoside triphosphate hydrolases"/>
    <property type="match status" value="1"/>
</dbReference>
<feature type="domain" description="DUF4143" evidence="2">
    <location>
        <begin position="201"/>
        <end position="367"/>
    </location>
</feature>
<dbReference type="RefSeq" id="WP_103915174.1">
    <property type="nucleotide sequence ID" value="NZ_FNUV01000001.1"/>
</dbReference>
<dbReference type="PANTHER" id="PTHR43566">
    <property type="entry name" value="CONSERVED PROTEIN"/>
    <property type="match status" value="1"/>
</dbReference>
<organism evidence="3 4">
    <name type="scientific">Xylanibacter ruminicola</name>
    <name type="common">Prevotella ruminicola</name>
    <dbReference type="NCBI Taxonomy" id="839"/>
    <lineage>
        <taxon>Bacteria</taxon>
        <taxon>Pseudomonadati</taxon>
        <taxon>Bacteroidota</taxon>
        <taxon>Bacteroidia</taxon>
        <taxon>Bacteroidales</taxon>
        <taxon>Prevotellaceae</taxon>
        <taxon>Xylanibacter</taxon>
    </lineage>
</organism>
<evidence type="ECO:0000259" key="1">
    <source>
        <dbReference type="Pfam" id="PF13173"/>
    </source>
</evidence>
<name>A0A1H5SAP8_XYLRU</name>
<sequence>MDNIYKARIADRLLARKLAGKGAVLIEGPKWCGKTTTARQQAKSLLDLGDTEVLKQSKQMMEISSKTLLQGETPRLIDEWQTITELWDTIRNEVDKRNAFSQFILTGSTVAPQAEDTVHSGTGRIGRVKMRPMSLYESGESTGSVSLTNLFDGETFEPQPNNIDLERIAFLACRGGWPQATLLEGDIALDQAFGYVDDISERDIQRVDGVKRSPERTRLLLRSYARNISQQVPYSTIKADMLSNDAKTLDEDTVADYIKALRKLFVIEDLDAWNPNIRSKAAIRTSDTRHFVDPSIGTASLGLGPKDLINDLDSFGLIFEDMAVRDLRVFAEALDGKLYHYRDSSGLECDTVLHRRNGTYGLIEVKLGGEKLINDGADALNKLADTIDTTKMKKPSFKMVLTAVGPYAYQRPDGIFVVPIGCLKD</sequence>
<dbReference type="Proteomes" id="UP000236735">
    <property type="component" value="Unassembled WGS sequence"/>
</dbReference>
<proteinExistence type="predicted"/>
<dbReference type="InterPro" id="IPR027417">
    <property type="entry name" value="P-loop_NTPase"/>
</dbReference>
<evidence type="ECO:0008006" key="5">
    <source>
        <dbReference type="Google" id="ProtNLM"/>
    </source>
</evidence>
<dbReference type="InterPro" id="IPR041682">
    <property type="entry name" value="AAA_14"/>
</dbReference>
<evidence type="ECO:0000313" key="4">
    <source>
        <dbReference type="Proteomes" id="UP000236735"/>
    </source>
</evidence>
<dbReference type="InterPro" id="IPR025420">
    <property type="entry name" value="DUF4143"/>
</dbReference>
<dbReference type="Pfam" id="PF13173">
    <property type="entry name" value="AAA_14"/>
    <property type="match status" value="1"/>
</dbReference>
<accession>A0A1H5SAP8</accession>